<feature type="transmembrane region" description="Helical" evidence="1">
    <location>
        <begin position="178"/>
        <end position="198"/>
    </location>
</feature>
<gene>
    <name evidence="2" type="ORF">RCIX1228</name>
</gene>
<dbReference type="Proteomes" id="UP000000663">
    <property type="component" value="Chromosome"/>
</dbReference>
<feature type="transmembrane region" description="Helical" evidence="1">
    <location>
        <begin position="205"/>
        <end position="231"/>
    </location>
</feature>
<feature type="transmembrane region" description="Helical" evidence="1">
    <location>
        <begin position="72"/>
        <end position="92"/>
    </location>
</feature>
<feature type="transmembrane region" description="Helical" evidence="1">
    <location>
        <begin position="5"/>
        <end position="27"/>
    </location>
</feature>
<organism evidence="2 3">
    <name type="scientific">Methanocella arvoryzae (strain DSM 22066 / NBRC 105507 / MRE50)</name>
    <dbReference type="NCBI Taxonomy" id="351160"/>
    <lineage>
        <taxon>Archaea</taxon>
        <taxon>Methanobacteriati</taxon>
        <taxon>Methanobacteriota</taxon>
        <taxon>Stenosarchaea group</taxon>
        <taxon>Methanomicrobia</taxon>
        <taxon>Methanocellales</taxon>
        <taxon>Methanocellaceae</taxon>
        <taxon>Methanocella</taxon>
    </lineage>
</organism>
<dbReference type="OrthoDB" id="270404at2157"/>
<sequence>MDSKLILIATALIAVLAIIAAGSGLLLPDTYKNDTISGAAQQQGNDLVVLVLCVPLLLVSGFYAAKQSLRGRLIWTGTVFFFLYTYASQSFLTAYNNMFLVYVAAFSVSLYTFACSVLTLDVGKVRQCLPHAPVRVTAAFMFFLCFVLLLMWVGGIIFPSLLAGERPPVLETYTTLVIQALDLGIIVPLAAITGYLLLKREAWGYALASVVLIKGFTLGTGILSMVVFMAMSGVEIVIPQVVIFVLLTACCLGLAAAFYGRMKPAVADRAIYRSSA</sequence>
<accession>Q0W511</accession>
<reference evidence="2 3" key="1">
    <citation type="journal article" date="2006" name="Science">
        <title>Genome of rice cluster I archaea -- the key methane producers in the rice rhizosphere.</title>
        <authorList>
            <person name="Erkel C."/>
            <person name="Kube M."/>
            <person name="Reinhardt R."/>
            <person name="Liesack W."/>
        </authorList>
    </citation>
    <scope>NUCLEOTIDE SEQUENCE [LARGE SCALE GENOMIC DNA]</scope>
    <source>
        <strain evidence="3">DSM 22066 / NBRC 105507 / MRE50</strain>
    </source>
</reference>
<keyword evidence="1" id="KW-0812">Transmembrane</keyword>
<dbReference type="EMBL" id="AM114193">
    <property type="protein sequence ID" value="CAJ36532.1"/>
    <property type="molecule type" value="Genomic_DNA"/>
</dbReference>
<keyword evidence="1" id="KW-1133">Transmembrane helix</keyword>
<feature type="transmembrane region" description="Helical" evidence="1">
    <location>
        <begin position="47"/>
        <end position="65"/>
    </location>
</feature>
<dbReference type="AlphaFoldDB" id="Q0W511"/>
<dbReference type="PATRIC" id="fig|351160.9.peg.1724"/>
<dbReference type="STRING" id="351160.RCIX1228"/>
<evidence type="ECO:0000313" key="3">
    <source>
        <dbReference type="Proteomes" id="UP000000663"/>
    </source>
</evidence>
<protein>
    <submittedName>
        <fullName evidence="2">Uncharacterized protein</fullName>
    </submittedName>
</protein>
<evidence type="ECO:0000256" key="1">
    <source>
        <dbReference type="SAM" id="Phobius"/>
    </source>
</evidence>
<proteinExistence type="predicted"/>
<feature type="transmembrane region" description="Helical" evidence="1">
    <location>
        <begin position="132"/>
        <end position="158"/>
    </location>
</feature>
<evidence type="ECO:0000313" key="2">
    <source>
        <dbReference type="EMBL" id="CAJ36532.1"/>
    </source>
</evidence>
<feature type="transmembrane region" description="Helical" evidence="1">
    <location>
        <begin position="98"/>
        <end position="120"/>
    </location>
</feature>
<dbReference type="GeneID" id="5142920"/>
<name>Q0W511_METAR</name>
<dbReference type="RefSeq" id="WP_012036012.1">
    <property type="nucleotide sequence ID" value="NC_009464.1"/>
</dbReference>
<dbReference type="eggNOG" id="arCOG06802">
    <property type="taxonomic scope" value="Archaea"/>
</dbReference>
<dbReference type="KEGG" id="rci:RCIX1228"/>
<feature type="transmembrane region" description="Helical" evidence="1">
    <location>
        <begin position="237"/>
        <end position="259"/>
    </location>
</feature>
<keyword evidence="1" id="KW-0472">Membrane</keyword>
<keyword evidence="3" id="KW-1185">Reference proteome</keyword>